<sequence length="23" mass="2587">SGQVSTVEVLRLLEAYVDEDNYS</sequence>
<keyword evidence="2" id="KW-1185">Reference proteome</keyword>
<reference evidence="1" key="1">
    <citation type="submission" date="2021-06" db="EMBL/GenBank/DDBJ databases">
        <authorList>
            <person name="Hodson N. C."/>
            <person name="Mongue J. A."/>
            <person name="Jaron S. K."/>
        </authorList>
    </citation>
    <scope>NUCLEOTIDE SEQUENCE</scope>
</reference>
<proteinExistence type="predicted"/>
<dbReference type="EMBL" id="CAJVCH010277830">
    <property type="protein sequence ID" value="CAG7734867.1"/>
    <property type="molecule type" value="Genomic_DNA"/>
</dbReference>
<evidence type="ECO:0000313" key="2">
    <source>
        <dbReference type="Proteomes" id="UP000708208"/>
    </source>
</evidence>
<protein>
    <submittedName>
        <fullName evidence="1">Uncharacterized protein</fullName>
    </submittedName>
</protein>
<comment type="caution">
    <text evidence="1">The sequence shown here is derived from an EMBL/GenBank/DDBJ whole genome shotgun (WGS) entry which is preliminary data.</text>
</comment>
<name>A0A8J2PF79_9HEXA</name>
<organism evidence="1 2">
    <name type="scientific">Allacma fusca</name>
    <dbReference type="NCBI Taxonomy" id="39272"/>
    <lineage>
        <taxon>Eukaryota</taxon>
        <taxon>Metazoa</taxon>
        <taxon>Ecdysozoa</taxon>
        <taxon>Arthropoda</taxon>
        <taxon>Hexapoda</taxon>
        <taxon>Collembola</taxon>
        <taxon>Symphypleona</taxon>
        <taxon>Sminthuridae</taxon>
        <taxon>Allacma</taxon>
    </lineage>
</organism>
<evidence type="ECO:0000313" key="1">
    <source>
        <dbReference type="EMBL" id="CAG7734867.1"/>
    </source>
</evidence>
<dbReference type="AlphaFoldDB" id="A0A8J2PF79"/>
<feature type="non-terminal residue" evidence="1">
    <location>
        <position position="1"/>
    </location>
</feature>
<gene>
    <name evidence="1" type="ORF">AFUS01_LOCUS23230</name>
</gene>
<accession>A0A8J2PF79</accession>
<dbReference type="Proteomes" id="UP000708208">
    <property type="component" value="Unassembled WGS sequence"/>
</dbReference>
<feature type="non-terminal residue" evidence="1">
    <location>
        <position position="23"/>
    </location>
</feature>